<comment type="caution">
    <text evidence="1">The sequence shown here is derived from an EMBL/GenBank/DDBJ whole genome shotgun (WGS) entry which is preliminary data.</text>
</comment>
<keyword evidence="2" id="KW-1185">Reference proteome</keyword>
<name>A0A4C1TIS1_EUMVA</name>
<dbReference type="EMBL" id="BGZK01000060">
    <property type="protein sequence ID" value="GBP13974.1"/>
    <property type="molecule type" value="Genomic_DNA"/>
</dbReference>
<proteinExistence type="predicted"/>
<dbReference type="Proteomes" id="UP000299102">
    <property type="component" value="Unassembled WGS sequence"/>
</dbReference>
<dbReference type="AlphaFoldDB" id="A0A4C1TIS1"/>
<gene>
    <name evidence="1" type="ORF">EVAR_10530_1</name>
</gene>
<sequence length="80" mass="8840">MSGIGTWGRESRIENGVRDRIRKAETEQKLRTSLDSKTVSALRVPNLRNRRVSAEDGPAGRRAAAFACAPFGRSLNGRTR</sequence>
<evidence type="ECO:0000313" key="1">
    <source>
        <dbReference type="EMBL" id="GBP13974.1"/>
    </source>
</evidence>
<evidence type="ECO:0000313" key="2">
    <source>
        <dbReference type="Proteomes" id="UP000299102"/>
    </source>
</evidence>
<reference evidence="1 2" key="1">
    <citation type="journal article" date="2019" name="Commun. Biol.">
        <title>The bagworm genome reveals a unique fibroin gene that provides high tensile strength.</title>
        <authorList>
            <person name="Kono N."/>
            <person name="Nakamura H."/>
            <person name="Ohtoshi R."/>
            <person name="Tomita M."/>
            <person name="Numata K."/>
            <person name="Arakawa K."/>
        </authorList>
    </citation>
    <scope>NUCLEOTIDE SEQUENCE [LARGE SCALE GENOMIC DNA]</scope>
</reference>
<accession>A0A4C1TIS1</accession>
<organism evidence="1 2">
    <name type="scientific">Eumeta variegata</name>
    <name type="common">Bagworm moth</name>
    <name type="synonym">Eumeta japonica</name>
    <dbReference type="NCBI Taxonomy" id="151549"/>
    <lineage>
        <taxon>Eukaryota</taxon>
        <taxon>Metazoa</taxon>
        <taxon>Ecdysozoa</taxon>
        <taxon>Arthropoda</taxon>
        <taxon>Hexapoda</taxon>
        <taxon>Insecta</taxon>
        <taxon>Pterygota</taxon>
        <taxon>Neoptera</taxon>
        <taxon>Endopterygota</taxon>
        <taxon>Lepidoptera</taxon>
        <taxon>Glossata</taxon>
        <taxon>Ditrysia</taxon>
        <taxon>Tineoidea</taxon>
        <taxon>Psychidae</taxon>
        <taxon>Oiketicinae</taxon>
        <taxon>Eumeta</taxon>
    </lineage>
</organism>
<protein>
    <submittedName>
        <fullName evidence="1">Uncharacterized protein</fullName>
    </submittedName>
</protein>